<sequence length="83" mass="9133">MKQISYTKSAIKVLRRMPASTAMLIRTKIEAYATDPASQANNVKSLKGREGIRLRVGDWRVIMDDQGNVLAVLGIGPRGGIYD</sequence>
<proteinExistence type="predicted"/>
<evidence type="ECO:0000313" key="3">
    <source>
        <dbReference type="Proteomes" id="UP000320582"/>
    </source>
</evidence>
<keyword evidence="1" id="KW-1277">Toxin-antitoxin system</keyword>
<evidence type="ECO:0000313" key="2">
    <source>
        <dbReference type="EMBL" id="TQM90474.1"/>
    </source>
</evidence>
<dbReference type="EMBL" id="VFPT01000002">
    <property type="protein sequence ID" value="TQM90474.1"/>
    <property type="molecule type" value="Genomic_DNA"/>
</dbReference>
<reference evidence="2 3" key="1">
    <citation type="submission" date="2019-06" db="EMBL/GenBank/DDBJ databases">
        <title>Genomic Encyclopedia of Archaeal and Bacterial Type Strains, Phase II (KMG-II): from individual species to whole genera.</title>
        <authorList>
            <person name="Goeker M."/>
        </authorList>
    </citation>
    <scope>NUCLEOTIDE SEQUENCE [LARGE SCALE GENOMIC DNA]</scope>
    <source>
        <strain evidence="2 3">DSM 18423</strain>
    </source>
</reference>
<dbReference type="OrthoDB" id="428094at2"/>
<dbReference type="Gene3D" id="3.30.2310.20">
    <property type="entry name" value="RelE-like"/>
    <property type="match status" value="1"/>
</dbReference>
<accession>A0A543K5Z5</accession>
<dbReference type="AlphaFoldDB" id="A0A543K5Z5"/>
<dbReference type="InterPro" id="IPR007712">
    <property type="entry name" value="RelE/ParE_toxin"/>
</dbReference>
<protein>
    <submittedName>
        <fullName evidence="2">mRNA interferase RelE/StbE</fullName>
    </submittedName>
</protein>
<name>A0A543K5Z5_9RHOB</name>
<dbReference type="SUPFAM" id="SSF143011">
    <property type="entry name" value="RelE-like"/>
    <property type="match status" value="1"/>
</dbReference>
<dbReference type="Proteomes" id="UP000320582">
    <property type="component" value="Unassembled WGS sequence"/>
</dbReference>
<gene>
    <name evidence="2" type="ORF">BD293_3861</name>
</gene>
<keyword evidence="3" id="KW-1185">Reference proteome</keyword>
<evidence type="ECO:0000256" key="1">
    <source>
        <dbReference type="ARBA" id="ARBA00022649"/>
    </source>
</evidence>
<organism evidence="2 3">
    <name type="scientific">Roseinatronobacter monicus</name>
    <dbReference type="NCBI Taxonomy" id="393481"/>
    <lineage>
        <taxon>Bacteria</taxon>
        <taxon>Pseudomonadati</taxon>
        <taxon>Pseudomonadota</taxon>
        <taxon>Alphaproteobacteria</taxon>
        <taxon>Rhodobacterales</taxon>
        <taxon>Paracoccaceae</taxon>
        <taxon>Roseinatronobacter</taxon>
    </lineage>
</organism>
<dbReference type="RefSeq" id="WP_142084943.1">
    <property type="nucleotide sequence ID" value="NZ_VFPT01000002.1"/>
</dbReference>
<dbReference type="Pfam" id="PF05016">
    <property type="entry name" value="ParE_toxin"/>
    <property type="match status" value="1"/>
</dbReference>
<dbReference type="InterPro" id="IPR035093">
    <property type="entry name" value="RelE/ParE_toxin_dom_sf"/>
</dbReference>
<comment type="caution">
    <text evidence="2">The sequence shown here is derived from an EMBL/GenBank/DDBJ whole genome shotgun (WGS) entry which is preliminary data.</text>
</comment>